<dbReference type="PANTHER" id="PTHR43135:SF3">
    <property type="entry name" value="ALPHA-D-RIBOSE 1-METHYLPHOSPHONATE 5-TRIPHOSPHATE DIPHOSPHATASE"/>
    <property type="match status" value="1"/>
</dbReference>
<evidence type="ECO:0000313" key="3">
    <source>
        <dbReference type="Proteomes" id="UP001196136"/>
    </source>
</evidence>
<protein>
    <submittedName>
        <fullName evidence="2">Amidohydrolase family protein</fullName>
    </submittedName>
</protein>
<comment type="caution">
    <text evidence="2">The sequence shown here is derived from an EMBL/GenBank/DDBJ whole genome shotgun (WGS) entry which is preliminary data.</text>
</comment>
<keyword evidence="3" id="KW-1185">Reference proteome</keyword>
<dbReference type="CDD" id="cd01299">
    <property type="entry name" value="Met_dep_hydrolase_A"/>
    <property type="match status" value="1"/>
</dbReference>
<name>A0ABS7EP69_9FLAO</name>
<organism evidence="2 3">
    <name type="scientific">Flagellimonas abyssi</name>
    <dbReference type="NCBI Taxonomy" id="2864871"/>
    <lineage>
        <taxon>Bacteria</taxon>
        <taxon>Pseudomonadati</taxon>
        <taxon>Bacteroidota</taxon>
        <taxon>Flavobacteriia</taxon>
        <taxon>Flavobacteriales</taxon>
        <taxon>Flavobacteriaceae</taxon>
        <taxon>Flagellimonas</taxon>
    </lineage>
</organism>
<reference evidence="2 3" key="1">
    <citation type="submission" date="2021-08" db="EMBL/GenBank/DDBJ databases">
        <title>Muricauda profundi sp. nov., a marine bacterium isolated from deep seawater of the Mariana Trench.</title>
        <authorList>
            <person name="Wei Y."/>
        </authorList>
    </citation>
    <scope>NUCLEOTIDE SEQUENCE [LARGE SCALE GENOMIC DNA]</scope>
    <source>
        <strain evidence="2 3">W52</strain>
    </source>
</reference>
<dbReference type="SUPFAM" id="SSF51556">
    <property type="entry name" value="Metallo-dependent hydrolases"/>
    <property type="match status" value="1"/>
</dbReference>
<dbReference type="Gene3D" id="2.30.40.10">
    <property type="entry name" value="Urease, subunit C, domain 1"/>
    <property type="match status" value="1"/>
</dbReference>
<dbReference type="InterPro" id="IPR032466">
    <property type="entry name" value="Metal_Hydrolase"/>
</dbReference>
<proteinExistence type="predicted"/>
<dbReference type="InterPro" id="IPR011059">
    <property type="entry name" value="Metal-dep_hydrolase_composite"/>
</dbReference>
<dbReference type="PANTHER" id="PTHR43135">
    <property type="entry name" value="ALPHA-D-RIBOSE 1-METHYLPHOSPHONATE 5-TRIPHOSPHATE DIPHOSPHATASE"/>
    <property type="match status" value="1"/>
</dbReference>
<dbReference type="SUPFAM" id="SSF51338">
    <property type="entry name" value="Composite domain of metallo-dependent hydrolases"/>
    <property type="match status" value="1"/>
</dbReference>
<sequence length="401" mass="43285">MQSQTLLVPERVFDGKKIHNGWVVAIDSNRITYAGPMNGLKRASSYTKKELKGMTLMPGIIEGHSHLLLHPYNETEWNDQVLKESPTERAIRGSVHAKNSLMAGVTAMRDLGSEGAGYTDIYLKKTIDGGIIPGPRTLMAGPAIVATGAYGPKGFHDGVTVPLGAVPVSGRDNAVKEVRTQLGNGANFIKIYADYRWGKGEPSQPTFLQEEINAMVSAATTAGRYVVAHASTPEGMRRAILGGVETIEHGDGGTAEIFSLMKENGVALCPTLAAGDAISQYQGWKKGAEPDPERVAKKKKSFQLALQSGVDIVFGGDVGVFTHGENYRELELMVAYGMEPIKALRSATSLNAKILHFDELGTIQKGYLADIIAVEGNPVENISQMKHVKYVMKDGVVYKDK</sequence>
<feature type="domain" description="Amidohydrolase-related" evidence="1">
    <location>
        <begin position="55"/>
        <end position="396"/>
    </location>
</feature>
<dbReference type="InterPro" id="IPR006680">
    <property type="entry name" value="Amidohydro-rel"/>
</dbReference>
<dbReference type="EMBL" id="JAHZSV010000005">
    <property type="protein sequence ID" value="MBW8199225.1"/>
    <property type="molecule type" value="Genomic_DNA"/>
</dbReference>
<dbReference type="InterPro" id="IPR051781">
    <property type="entry name" value="Metallo-dep_Hydrolase"/>
</dbReference>
<accession>A0ABS7EP69</accession>
<dbReference type="InterPro" id="IPR057744">
    <property type="entry name" value="OTAase-like"/>
</dbReference>
<dbReference type="Pfam" id="PF01979">
    <property type="entry name" value="Amidohydro_1"/>
    <property type="match status" value="1"/>
</dbReference>
<gene>
    <name evidence="2" type="ORF">K1F36_05260</name>
</gene>
<dbReference type="Proteomes" id="UP001196136">
    <property type="component" value="Unassembled WGS sequence"/>
</dbReference>
<dbReference type="Gene3D" id="3.20.20.140">
    <property type="entry name" value="Metal-dependent hydrolases"/>
    <property type="match status" value="1"/>
</dbReference>
<evidence type="ECO:0000259" key="1">
    <source>
        <dbReference type="Pfam" id="PF01979"/>
    </source>
</evidence>
<evidence type="ECO:0000313" key="2">
    <source>
        <dbReference type="EMBL" id="MBW8199225.1"/>
    </source>
</evidence>